<protein>
    <submittedName>
        <fullName evidence="1">Uncharacterized protein</fullName>
    </submittedName>
</protein>
<evidence type="ECO:0000313" key="2">
    <source>
        <dbReference type="Proteomes" id="UP000625682"/>
    </source>
</evidence>
<keyword evidence="2" id="KW-1185">Reference proteome</keyword>
<organism evidence="1 2">
    <name type="scientific">Streptomyces lacrimifluminis</name>
    <dbReference type="NCBI Taxonomy" id="1500077"/>
    <lineage>
        <taxon>Bacteria</taxon>
        <taxon>Bacillati</taxon>
        <taxon>Actinomycetota</taxon>
        <taxon>Actinomycetes</taxon>
        <taxon>Kitasatosporales</taxon>
        <taxon>Streptomycetaceae</taxon>
        <taxon>Streptomyces</taxon>
    </lineage>
</organism>
<reference evidence="1" key="2">
    <citation type="submission" date="2020-09" db="EMBL/GenBank/DDBJ databases">
        <authorList>
            <person name="Sun Q."/>
            <person name="Zhou Y."/>
        </authorList>
    </citation>
    <scope>NUCLEOTIDE SEQUENCE</scope>
    <source>
        <strain evidence="1">CGMCC 4.7272</strain>
    </source>
</reference>
<evidence type="ECO:0000313" key="1">
    <source>
        <dbReference type="EMBL" id="GGJ35703.1"/>
    </source>
</evidence>
<dbReference type="Proteomes" id="UP000625682">
    <property type="component" value="Unassembled WGS sequence"/>
</dbReference>
<name>A0A917KY42_9ACTN</name>
<dbReference type="AlphaFoldDB" id="A0A917KY42"/>
<gene>
    <name evidence="1" type="ORF">GCM10012282_35600</name>
</gene>
<dbReference type="InterPro" id="IPR043746">
    <property type="entry name" value="DUF5691"/>
</dbReference>
<dbReference type="EMBL" id="BMMU01000010">
    <property type="protein sequence ID" value="GGJ35703.1"/>
    <property type="molecule type" value="Genomic_DNA"/>
</dbReference>
<reference evidence="1" key="1">
    <citation type="journal article" date="2014" name="Int. J. Syst. Evol. Microbiol.">
        <title>Complete genome sequence of Corynebacterium casei LMG S-19264T (=DSM 44701T), isolated from a smear-ripened cheese.</title>
        <authorList>
            <consortium name="US DOE Joint Genome Institute (JGI-PGF)"/>
            <person name="Walter F."/>
            <person name="Albersmeier A."/>
            <person name="Kalinowski J."/>
            <person name="Ruckert C."/>
        </authorList>
    </citation>
    <scope>NUCLEOTIDE SEQUENCE</scope>
    <source>
        <strain evidence="1">CGMCC 4.7272</strain>
    </source>
</reference>
<sequence length="551" mass="57910">MNGSRAVTPMGSAAASAWEELVTAALLGTERRTPPGCPPGRQAPVTLLDAAAVETVRRRAGLRPAPAAARLEPAAADPRPPLPPAAARRLALLLADRPGTPGGSGRRGTAPDLMELLPQWLAAANAHGFAAPPQVLPALLDAARGRTDLRPAALAFAGPRALWLARLNPDWRFALRSTPGGGAALPGAEETERIQQLWQEGLFAERVSLLAAIRAREPAAARELLETTWATERAEDRLMFLDSLRMGLRAEDEPFLERALADRSRNVRATAAELLSALPDSALAARMAVRAGACVALDHANSAEAGGGTRGEAVLVVEAPHECDAGMERDGVVAKAPAGRGERSWWLGQLVEAAPLGSWSGRLGGRTPEKIVALPVADDWQGELHAAWCRAAVRQRNADWSRALLGAPSTPEAGGPGAVSLAERAKLLATLDSAERAAWVAGFIATHGLSEAFQLLGVCAVPWAPPLGRAVVDALNIARDAGSYPWSFSGVMGLAERCLDPSEADRLDGLLAIPDEGEDASPGAGSYWAEAFQRLVGTLRLRAAMAEELRN</sequence>
<dbReference type="Pfam" id="PF18944">
    <property type="entry name" value="DUF5691"/>
    <property type="match status" value="1"/>
</dbReference>
<comment type="caution">
    <text evidence="1">The sequence shown here is derived from an EMBL/GenBank/DDBJ whole genome shotgun (WGS) entry which is preliminary data.</text>
</comment>
<proteinExistence type="predicted"/>
<accession>A0A917KY42</accession>
<dbReference type="RefSeq" id="WP_229695273.1">
    <property type="nucleotide sequence ID" value="NZ_BAABER010000005.1"/>
</dbReference>